<evidence type="ECO:0000259" key="2">
    <source>
        <dbReference type="Pfam" id="PF19141"/>
    </source>
</evidence>
<sequence>MVKVSYKGETRNIPYKYIRGLKGDEKKKQIRSIFENKDRPKTRFKTKRSKWVEKYEKKYGHKITDKKFLHRNIITKTGADKIIDKGRGAYYSSGSRPNQTHESWAQARLASVIMNGPARKIDKTIWDKYNKLGKKRTKRKKKRTMKIRNTRRR</sequence>
<evidence type="ECO:0000313" key="3">
    <source>
        <dbReference type="EMBL" id="QHT36453.1"/>
    </source>
</evidence>
<reference evidence="3" key="1">
    <citation type="journal article" date="2020" name="Nature">
        <title>Giant virus diversity and host interactions through global metagenomics.</title>
        <authorList>
            <person name="Schulz F."/>
            <person name="Roux S."/>
            <person name="Paez-Espino D."/>
            <person name="Jungbluth S."/>
            <person name="Walsh D.A."/>
            <person name="Denef V.J."/>
            <person name="McMahon K.D."/>
            <person name="Konstantinidis K.T."/>
            <person name="Eloe-Fadrosh E.A."/>
            <person name="Kyrpides N.C."/>
            <person name="Woyke T."/>
        </authorList>
    </citation>
    <scope>NUCLEOTIDE SEQUENCE</scope>
    <source>
        <strain evidence="3">GVMAG-S-ERX555931-87</strain>
    </source>
</reference>
<organism evidence="3">
    <name type="scientific">viral metagenome</name>
    <dbReference type="NCBI Taxonomy" id="1070528"/>
    <lineage>
        <taxon>unclassified sequences</taxon>
        <taxon>metagenomes</taxon>
        <taxon>organismal metagenomes</taxon>
    </lineage>
</organism>
<evidence type="ECO:0000256" key="1">
    <source>
        <dbReference type="SAM" id="MobiDB-lite"/>
    </source>
</evidence>
<dbReference type="AlphaFoldDB" id="A0A6C0F751"/>
<proteinExistence type="predicted"/>
<dbReference type="InterPro" id="IPR043862">
    <property type="entry name" value="DUF5824"/>
</dbReference>
<name>A0A6C0F751_9ZZZZ</name>
<feature type="domain" description="DUF5824" evidence="2">
    <location>
        <begin position="14"/>
        <end position="114"/>
    </location>
</feature>
<dbReference type="Pfam" id="PF19141">
    <property type="entry name" value="DUF5824"/>
    <property type="match status" value="1"/>
</dbReference>
<protein>
    <recommendedName>
        <fullName evidence="2">DUF5824 domain-containing protein</fullName>
    </recommendedName>
</protein>
<accession>A0A6C0F751</accession>
<dbReference type="EMBL" id="MN738742">
    <property type="protein sequence ID" value="QHT36453.1"/>
    <property type="molecule type" value="Genomic_DNA"/>
</dbReference>
<feature type="region of interest" description="Disordered" evidence="1">
    <location>
        <begin position="132"/>
        <end position="153"/>
    </location>
</feature>